<name>A0A4R6P2U0_9GAMM</name>
<evidence type="ECO:0000259" key="1">
    <source>
        <dbReference type="Pfam" id="PF13460"/>
    </source>
</evidence>
<organism evidence="2 3">
    <name type="scientific">Idiomarina aquatica</name>
    <dbReference type="NCBI Taxonomy" id="1327752"/>
    <lineage>
        <taxon>Bacteria</taxon>
        <taxon>Pseudomonadati</taxon>
        <taxon>Pseudomonadota</taxon>
        <taxon>Gammaproteobacteria</taxon>
        <taxon>Alteromonadales</taxon>
        <taxon>Idiomarinaceae</taxon>
        <taxon>Idiomarina</taxon>
    </lineage>
</organism>
<dbReference type="OrthoDB" id="9808276at2"/>
<dbReference type="SUPFAM" id="SSF51735">
    <property type="entry name" value="NAD(P)-binding Rossmann-fold domains"/>
    <property type="match status" value="1"/>
</dbReference>
<dbReference type="Gene3D" id="3.40.50.720">
    <property type="entry name" value="NAD(P)-binding Rossmann-like Domain"/>
    <property type="match status" value="1"/>
</dbReference>
<dbReference type="CDD" id="cd05266">
    <property type="entry name" value="SDR_a4"/>
    <property type="match status" value="1"/>
</dbReference>
<feature type="domain" description="NAD(P)-binding" evidence="1">
    <location>
        <begin position="9"/>
        <end position="201"/>
    </location>
</feature>
<sequence length="282" mass="31368">MKILSIGYGDIAQRAARRFVAAGHSVVGVCRDPDDKPPVDGVELIAADAGNEQDLRAVLHGNEFGAVLVTLTPSSYDSDGYRNGYVVPCRHLQQVISGLDYAPYVIYVSSTGVYGQQNGEWVDEDSPCEPESDSGRMLLQAEALVRDLPVPSTIIRCSGIYGAGRDFMLRQLKAGKVTLRESWTNRIHQDDVARFIAFLLEYPEKRNNLYLLSDDEPVMQYEVYQWLARQLGVEVSSEVEPGPGPRGSKRCNNSRVRNTGFTLEYPTYRHGYAEMINPSRAS</sequence>
<comment type="caution">
    <text evidence="2">The sequence shown here is derived from an EMBL/GenBank/DDBJ whole genome shotgun (WGS) entry which is preliminary data.</text>
</comment>
<dbReference type="InterPro" id="IPR051783">
    <property type="entry name" value="NAD(P)-dependent_oxidoreduct"/>
</dbReference>
<keyword evidence="3" id="KW-1185">Reference proteome</keyword>
<dbReference type="GO" id="GO:0004029">
    <property type="term" value="F:aldehyde dehydrogenase (NAD+) activity"/>
    <property type="evidence" value="ECO:0007669"/>
    <property type="project" value="TreeGrafter"/>
</dbReference>
<evidence type="ECO:0000313" key="2">
    <source>
        <dbReference type="EMBL" id="TDP31250.1"/>
    </source>
</evidence>
<dbReference type="Proteomes" id="UP000295531">
    <property type="component" value="Unassembled WGS sequence"/>
</dbReference>
<dbReference type="Pfam" id="PF13460">
    <property type="entry name" value="NAD_binding_10"/>
    <property type="match status" value="1"/>
</dbReference>
<dbReference type="PANTHER" id="PTHR48079:SF6">
    <property type="entry name" value="NAD(P)-BINDING DOMAIN-CONTAINING PROTEIN-RELATED"/>
    <property type="match status" value="1"/>
</dbReference>
<accession>A0A4R6P2U0</accession>
<dbReference type="GO" id="GO:0005737">
    <property type="term" value="C:cytoplasm"/>
    <property type="evidence" value="ECO:0007669"/>
    <property type="project" value="TreeGrafter"/>
</dbReference>
<dbReference type="RefSeq" id="WP_133540144.1">
    <property type="nucleotide sequence ID" value="NZ_SNXI01000013.1"/>
</dbReference>
<evidence type="ECO:0000313" key="3">
    <source>
        <dbReference type="Proteomes" id="UP000295531"/>
    </source>
</evidence>
<dbReference type="PANTHER" id="PTHR48079">
    <property type="entry name" value="PROTEIN YEEZ"/>
    <property type="match status" value="1"/>
</dbReference>
<reference evidence="2 3" key="1">
    <citation type="submission" date="2019-03" db="EMBL/GenBank/DDBJ databases">
        <title>Freshwater and sediment microbial communities from various areas in North America, analyzing microbe dynamics in response to fracking.</title>
        <authorList>
            <person name="Lamendella R."/>
        </authorList>
    </citation>
    <scope>NUCLEOTIDE SEQUENCE [LARGE SCALE GENOMIC DNA]</scope>
    <source>
        <strain evidence="2 3">18_TX</strain>
    </source>
</reference>
<proteinExistence type="predicted"/>
<gene>
    <name evidence="2" type="ORF">DEU29_11319</name>
</gene>
<dbReference type="EMBL" id="SNXI01000013">
    <property type="protein sequence ID" value="TDP31250.1"/>
    <property type="molecule type" value="Genomic_DNA"/>
</dbReference>
<dbReference type="InterPro" id="IPR016040">
    <property type="entry name" value="NAD(P)-bd_dom"/>
</dbReference>
<dbReference type="InterPro" id="IPR036291">
    <property type="entry name" value="NAD(P)-bd_dom_sf"/>
</dbReference>
<protein>
    <submittedName>
        <fullName evidence="2">Nucleoside-diphosphate-sugar epimerase</fullName>
    </submittedName>
</protein>
<dbReference type="AlphaFoldDB" id="A0A4R6P2U0"/>